<proteinExistence type="predicted"/>
<feature type="domain" description="DinB-like" evidence="1">
    <location>
        <begin position="16"/>
        <end position="145"/>
    </location>
</feature>
<dbReference type="EMBL" id="JAVDQD010000002">
    <property type="protein sequence ID" value="MDR6238550.1"/>
    <property type="molecule type" value="Genomic_DNA"/>
</dbReference>
<dbReference type="AlphaFoldDB" id="A0AAE3XL65"/>
<dbReference type="Gene3D" id="1.20.120.450">
    <property type="entry name" value="dinb family like domain"/>
    <property type="match status" value="1"/>
</dbReference>
<dbReference type="Pfam" id="PF12867">
    <property type="entry name" value="DinB_2"/>
    <property type="match status" value="1"/>
</dbReference>
<gene>
    <name evidence="2" type="ORF">HNQ88_001587</name>
</gene>
<name>A0AAE3XL65_9BACT</name>
<evidence type="ECO:0000313" key="3">
    <source>
        <dbReference type="Proteomes" id="UP001185092"/>
    </source>
</evidence>
<organism evidence="2 3">
    <name type="scientific">Aureibacter tunicatorum</name>
    <dbReference type="NCBI Taxonomy" id="866807"/>
    <lineage>
        <taxon>Bacteria</taxon>
        <taxon>Pseudomonadati</taxon>
        <taxon>Bacteroidota</taxon>
        <taxon>Cytophagia</taxon>
        <taxon>Cytophagales</taxon>
        <taxon>Persicobacteraceae</taxon>
        <taxon>Aureibacter</taxon>
    </lineage>
</organism>
<sequence length="159" mass="18495">MKETTRKLEQLINSGQAYLSHASEEELCKKSSTEKWSKKEILGHLIDSGINNLQRFTEIQFENKPYKIKKYNQDALVIANNYQNASPQELAEFWLSVNNRIKNIIESQTEVTLNYAIELGDENFSDLRFLINDYVEHLEHHLNQIKNTNYSENTLASAN</sequence>
<dbReference type="InterPro" id="IPR034660">
    <property type="entry name" value="DinB/YfiT-like"/>
</dbReference>
<protein>
    <recommendedName>
        <fullName evidence="1">DinB-like domain-containing protein</fullName>
    </recommendedName>
</protein>
<dbReference type="RefSeq" id="WP_309938058.1">
    <property type="nucleotide sequence ID" value="NZ_AP025305.1"/>
</dbReference>
<comment type="caution">
    <text evidence="2">The sequence shown here is derived from an EMBL/GenBank/DDBJ whole genome shotgun (WGS) entry which is preliminary data.</text>
</comment>
<dbReference type="SUPFAM" id="SSF109854">
    <property type="entry name" value="DinB/YfiT-like putative metalloenzymes"/>
    <property type="match status" value="1"/>
</dbReference>
<dbReference type="Proteomes" id="UP001185092">
    <property type="component" value="Unassembled WGS sequence"/>
</dbReference>
<reference evidence="2" key="1">
    <citation type="submission" date="2023-07" db="EMBL/GenBank/DDBJ databases">
        <title>Genomic Encyclopedia of Type Strains, Phase IV (KMG-IV): sequencing the most valuable type-strain genomes for metagenomic binning, comparative biology and taxonomic classification.</title>
        <authorList>
            <person name="Goeker M."/>
        </authorList>
    </citation>
    <scope>NUCLEOTIDE SEQUENCE</scope>
    <source>
        <strain evidence="2">DSM 26174</strain>
    </source>
</reference>
<evidence type="ECO:0000313" key="2">
    <source>
        <dbReference type="EMBL" id="MDR6238550.1"/>
    </source>
</evidence>
<accession>A0AAE3XL65</accession>
<dbReference type="InterPro" id="IPR024775">
    <property type="entry name" value="DinB-like"/>
</dbReference>
<keyword evidence="3" id="KW-1185">Reference proteome</keyword>
<evidence type="ECO:0000259" key="1">
    <source>
        <dbReference type="Pfam" id="PF12867"/>
    </source>
</evidence>